<dbReference type="Pfam" id="PF03865">
    <property type="entry name" value="ShlB"/>
    <property type="match status" value="1"/>
</dbReference>
<dbReference type="PANTHER" id="PTHR34597:SF6">
    <property type="entry name" value="BLR6126 PROTEIN"/>
    <property type="match status" value="1"/>
</dbReference>
<dbReference type="InterPro" id="IPR013686">
    <property type="entry name" value="Polypept-transport_assoc_ShlB"/>
</dbReference>
<evidence type="ECO:0000256" key="3">
    <source>
        <dbReference type="ARBA" id="ARBA00023237"/>
    </source>
</evidence>
<dbReference type="Pfam" id="PF08479">
    <property type="entry name" value="POTRA_2"/>
    <property type="match status" value="1"/>
</dbReference>
<dbReference type="Proteomes" id="UP000321249">
    <property type="component" value="Unassembled WGS sequence"/>
</dbReference>
<reference evidence="7 8" key="1">
    <citation type="journal article" date="2015" name="J. Microbiol.">
        <title>Sphingosinicella ginsenosidimutans sp. nov., with ginsenoside converting activity.</title>
        <authorList>
            <person name="Kim J.K."/>
            <person name="Kang M.S."/>
            <person name="Park S.C."/>
            <person name="Kim K.M."/>
            <person name="Choi K."/>
            <person name="Yoon M.H."/>
            <person name="Im W.T."/>
        </authorList>
    </citation>
    <scope>NUCLEOTIDE SEQUENCE [LARGE SCALE GENOMIC DNA]</scope>
    <source>
        <strain evidence="7 8">BS-11</strain>
    </source>
</reference>
<dbReference type="InterPro" id="IPR005565">
    <property type="entry name" value="Hemolysn_activator_HlyB_C"/>
</dbReference>
<evidence type="ECO:0000259" key="5">
    <source>
        <dbReference type="Pfam" id="PF03865"/>
    </source>
</evidence>
<protein>
    <submittedName>
        <fullName evidence="7">ShlB/FhaC/HecB family hemolysin secretion/activation protein</fullName>
    </submittedName>
</protein>
<dbReference type="RefSeq" id="WP_147042808.1">
    <property type="nucleotide sequence ID" value="NZ_BAABIR010000003.1"/>
</dbReference>
<keyword evidence="8" id="KW-1185">Reference proteome</keyword>
<evidence type="ECO:0000256" key="1">
    <source>
        <dbReference type="ARBA" id="ARBA00022452"/>
    </source>
</evidence>
<keyword evidence="2" id="KW-0812">Transmembrane</keyword>
<name>A0A5C6TUN4_9SPHN</name>
<keyword evidence="1" id="KW-1134">Transmembrane beta strand</keyword>
<evidence type="ECO:0000259" key="6">
    <source>
        <dbReference type="Pfam" id="PF08479"/>
    </source>
</evidence>
<feature type="region of interest" description="Disordered" evidence="4">
    <location>
        <begin position="45"/>
        <end position="84"/>
    </location>
</feature>
<accession>A0A5C6TUN4</accession>
<dbReference type="Gene3D" id="3.10.20.310">
    <property type="entry name" value="membrane protein fhac"/>
    <property type="match status" value="1"/>
</dbReference>
<evidence type="ECO:0000313" key="7">
    <source>
        <dbReference type="EMBL" id="TXC63398.1"/>
    </source>
</evidence>
<organism evidence="7 8">
    <name type="scientific">Allosphingosinicella ginsenosidimutans</name>
    <dbReference type="NCBI Taxonomy" id="1176539"/>
    <lineage>
        <taxon>Bacteria</taxon>
        <taxon>Pseudomonadati</taxon>
        <taxon>Pseudomonadota</taxon>
        <taxon>Alphaproteobacteria</taxon>
        <taxon>Sphingomonadales</taxon>
        <taxon>Sphingomonadaceae</taxon>
        <taxon>Allosphingosinicella</taxon>
    </lineage>
</organism>
<keyword evidence="3" id="KW-0998">Cell outer membrane</keyword>
<comment type="caution">
    <text evidence="7">The sequence shown here is derived from an EMBL/GenBank/DDBJ whole genome shotgun (WGS) entry which is preliminary data.</text>
</comment>
<sequence length="615" mass="67695">MVLVPGLSFGGDESDRVRPVRARGWTTRAALGAGQALMFATAAHGQALPPPAPTTPPTREEIERPQPQAQDSRPRLTVDGGLERGPCALDRPEYQNIRFTFREAVFDDLRGLSADELRPAYADYVGTEQPVSVICAVRDRAIRILRDRGYIATVQVPEQRIADGTIHLHVLMAKLVALRVRGNAGRAERLIASYLDPLTHQDVFNRYQAERALLLASDLPGYNVRLTLRSAGTAPGEVVGDVTVEHVPAVVDLTIQNLGSHALGPWGALLRAQFFGLTGLGDRTSISLFSTSDWDEQNTVQIAHEFRLGRQGLTLGGQFTYAWASPDLGNPAIDIDSNTLFATVQASYPFIRRQSQSLRGFGGLDIVDQDVKFGGIPINRDRLRVAFARLTYDAAATDNPDPRYNAATPLWRINASAELRQGLDIFNATDPCGPAFVNCLQPGVVPPTRFEADPTATVLRGTFDAEYRPAPMFTMAVGLRGQYSRHPLLSFEEFSGGNYTIGRGYDPGAVLGDSGVGVQAELRYGRSQPRRVNDLALEPYVFLDQAWVWNRDRVLAIRHDQLTSAGLGVRAAYGNLFRLDATLAVPLQRTESQLRRGDTRFLITLTTRLWPWSLR</sequence>
<dbReference type="OrthoDB" id="7486497at2"/>
<evidence type="ECO:0000313" key="8">
    <source>
        <dbReference type="Proteomes" id="UP000321249"/>
    </source>
</evidence>
<feature type="domain" description="Polypeptide-transport-associated ShlB-type" evidence="6">
    <location>
        <begin position="99"/>
        <end position="171"/>
    </location>
</feature>
<feature type="domain" description="Haemolysin activator HlyB C-terminal" evidence="5">
    <location>
        <begin position="245"/>
        <end position="570"/>
    </location>
</feature>
<dbReference type="GO" id="GO:0098046">
    <property type="term" value="C:type V protein secretion system complex"/>
    <property type="evidence" value="ECO:0007669"/>
    <property type="project" value="TreeGrafter"/>
</dbReference>
<dbReference type="GO" id="GO:0046819">
    <property type="term" value="P:protein secretion by the type V secretion system"/>
    <property type="evidence" value="ECO:0007669"/>
    <property type="project" value="TreeGrafter"/>
</dbReference>
<dbReference type="EMBL" id="VOQQ01000001">
    <property type="protein sequence ID" value="TXC63398.1"/>
    <property type="molecule type" value="Genomic_DNA"/>
</dbReference>
<evidence type="ECO:0000256" key="2">
    <source>
        <dbReference type="ARBA" id="ARBA00022692"/>
    </source>
</evidence>
<gene>
    <name evidence="7" type="ORF">FRZ32_06845</name>
</gene>
<dbReference type="GO" id="GO:0008320">
    <property type="term" value="F:protein transmembrane transporter activity"/>
    <property type="evidence" value="ECO:0007669"/>
    <property type="project" value="TreeGrafter"/>
</dbReference>
<dbReference type="AlphaFoldDB" id="A0A5C6TUN4"/>
<dbReference type="PANTHER" id="PTHR34597">
    <property type="entry name" value="SLR1661 PROTEIN"/>
    <property type="match status" value="1"/>
</dbReference>
<proteinExistence type="predicted"/>
<keyword evidence="1" id="KW-0472">Membrane</keyword>
<dbReference type="InterPro" id="IPR051544">
    <property type="entry name" value="TPS_OM_transporter"/>
</dbReference>
<dbReference type="Gene3D" id="2.40.160.50">
    <property type="entry name" value="membrane protein fhac: a member of the omp85/tpsb transporter family"/>
    <property type="match status" value="1"/>
</dbReference>
<evidence type="ECO:0000256" key="4">
    <source>
        <dbReference type="SAM" id="MobiDB-lite"/>
    </source>
</evidence>